<dbReference type="GO" id="GO:0004190">
    <property type="term" value="F:aspartic-type endopeptidase activity"/>
    <property type="evidence" value="ECO:0007669"/>
    <property type="project" value="UniProtKB-KW"/>
</dbReference>
<feature type="domain" description="Integrase catalytic" evidence="16">
    <location>
        <begin position="455"/>
        <end position="620"/>
    </location>
</feature>
<keyword evidence="18" id="KW-1185">Reference proteome</keyword>
<dbReference type="InterPro" id="IPR043502">
    <property type="entry name" value="DNA/RNA_pol_sf"/>
</dbReference>
<dbReference type="SUPFAM" id="SSF54160">
    <property type="entry name" value="Chromo domain-like"/>
    <property type="match status" value="1"/>
</dbReference>
<dbReference type="EC" id="2.7.7.-" evidence="17"/>
<dbReference type="PANTHER" id="PTHR37984">
    <property type="entry name" value="PROTEIN CBG26694"/>
    <property type="match status" value="1"/>
</dbReference>
<dbReference type="InterPro" id="IPR041588">
    <property type="entry name" value="Integrase_H2C2"/>
</dbReference>
<keyword evidence="9" id="KW-0460">Magnesium</keyword>
<evidence type="ECO:0000313" key="17">
    <source>
        <dbReference type="EMBL" id="PRQ45918.1"/>
    </source>
</evidence>
<keyword evidence="7" id="KW-0255">Endonuclease</keyword>
<keyword evidence="8 17" id="KW-0378">Hydrolase</keyword>
<reference evidence="17 18" key="1">
    <citation type="journal article" date="2018" name="Nat. Genet.">
        <title>The Rosa genome provides new insights in the design of modern roses.</title>
        <authorList>
            <person name="Bendahmane M."/>
        </authorList>
    </citation>
    <scope>NUCLEOTIDE SEQUENCE [LARGE SCALE GENOMIC DNA]</scope>
    <source>
        <strain evidence="18">cv. Old Blush</strain>
    </source>
</reference>
<dbReference type="InterPro" id="IPR036397">
    <property type="entry name" value="RNaseH_sf"/>
</dbReference>
<keyword evidence="6" id="KW-0064">Aspartyl protease</keyword>
<evidence type="ECO:0000256" key="5">
    <source>
        <dbReference type="ARBA" id="ARBA00022723"/>
    </source>
</evidence>
<comment type="caution">
    <text evidence="17">The sequence shown here is derived from an EMBL/GenBank/DDBJ whole genome shotgun (WGS) entry which is preliminary data.</text>
</comment>
<dbReference type="Gene3D" id="3.30.70.270">
    <property type="match status" value="2"/>
</dbReference>
<keyword evidence="13" id="KW-0238">DNA-binding</keyword>
<evidence type="ECO:0000256" key="13">
    <source>
        <dbReference type="ARBA" id="ARBA00023125"/>
    </source>
</evidence>
<dbReference type="GO" id="GO:0004523">
    <property type="term" value="F:RNA-DNA hybrid ribonuclease activity"/>
    <property type="evidence" value="ECO:0007669"/>
    <property type="project" value="UniProtKB-EC"/>
</dbReference>
<keyword evidence="5" id="KW-0479">Metal-binding</keyword>
<dbReference type="FunFam" id="3.30.420.10:FF:000032">
    <property type="entry name" value="Retrovirus-related Pol polyprotein from transposon 297-like Protein"/>
    <property type="match status" value="1"/>
</dbReference>
<dbReference type="Pfam" id="PF00078">
    <property type="entry name" value="RVT_1"/>
    <property type="match status" value="1"/>
</dbReference>
<evidence type="ECO:0000256" key="11">
    <source>
        <dbReference type="ARBA" id="ARBA00022918"/>
    </source>
</evidence>
<dbReference type="GO" id="GO:0046872">
    <property type="term" value="F:metal ion binding"/>
    <property type="evidence" value="ECO:0007669"/>
    <property type="project" value="UniProtKB-KW"/>
</dbReference>
<keyword evidence="2 17" id="KW-0808">Transferase</keyword>
<dbReference type="EC" id="3.1.26.4" evidence="17"/>
<dbReference type="GO" id="GO:0006310">
    <property type="term" value="P:DNA recombination"/>
    <property type="evidence" value="ECO:0007669"/>
    <property type="project" value="UniProtKB-KW"/>
</dbReference>
<dbReference type="Proteomes" id="UP000238479">
    <property type="component" value="Chromosome 3"/>
</dbReference>
<dbReference type="InterPro" id="IPR050951">
    <property type="entry name" value="Retrovirus_Pol_polyprotein"/>
</dbReference>
<evidence type="ECO:0000256" key="6">
    <source>
        <dbReference type="ARBA" id="ARBA00022750"/>
    </source>
</evidence>
<dbReference type="InterPro" id="IPR001584">
    <property type="entry name" value="Integrase_cat-core"/>
</dbReference>
<evidence type="ECO:0000259" key="16">
    <source>
        <dbReference type="PROSITE" id="PS50994"/>
    </source>
</evidence>
<evidence type="ECO:0000259" key="15">
    <source>
        <dbReference type="PROSITE" id="PS50878"/>
    </source>
</evidence>
<evidence type="ECO:0000256" key="8">
    <source>
        <dbReference type="ARBA" id="ARBA00022801"/>
    </source>
</evidence>
<dbReference type="AlphaFoldDB" id="A0A2P6RHK9"/>
<dbReference type="EMBL" id="PDCK01000041">
    <property type="protein sequence ID" value="PRQ45918.1"/>
    <property type="molecule type" value="Genomic_DNA"/>
</dbReference>
<evidence type="ECO:0000256" key="3">
    <source>
        <dbReference type="ARBA" id="ARBA00022695"/>
    </source>
</evidence>
<dbReference type="InterPro" id="IPR056924">
    <property type="entry name" value="SH3_Tf2-1"/>
</dbReference>
<dbReference type="SUPFAM" id="SSF53098">
    <property type="entry name" value="Ribonuclease H-like"/>
    <property type="match status" value="1"/>
</dbReference>
<dbReference type="SUPFAM" id="SSF56672">
    <property type="entry name" value="DNA/RNA polymerases"/>
    <property type="match status" value="1"/>
</dbReference>
<dbReference type="FunFam" id="3.30.70.270:FF:000003">
    <property type="entry name" value="Transposon Ty3-G Gag-Pol polyprotein"/>
    <property type="match status" value="1"/>
</dbReference>
<accession>A0A2P6RHK9</accession>
<evidence type="ECO:0000256" key="1">
    <source>
        <dbReference type="ARBA" id="ARBA00022670"/>
    </source>
</evidence>
<gene>
    <name evidence="17" type="ORF">RchiOBHm_Chr3g0496881</name>
</gene>
<sequence>MPFGLTNAPAAFMDLMNRVFCPYLDRFVIVFIDDILVYSKDNSQHAKHLRIVLRTLREAQLYAKFNKCEFWLNSIGFLGHVVSAEGISVDPQKVVAVLNWERPTTVTEIRSFLGLAGYYRRFVQDFSKIATPLTRLTRKGVKFVWSEECEQSFQELKGRLTSAPVLVLPDDSGEYVVYSDASRQGLGCVLMQHGNVIAYASRQLKPHELNYPTHDLELAAVVLALKLWRHYLYGARCQIFTDHKSLQYLLTQKEINLRQRRWLELIKDYDCTIEYHPGRANVVADALSRKTYPSLLPSPSLSHMRTVRVPLLYELRATGVSLEGTDEFAALIASFHVRPILIDKVREAQLHDEALQEVREAVENGAREDFIVRGDGALMFGNRICVPKQDDLKQEILEEAHSSPYAMHPGGTKMYRTLKEYYWWSNMKREIADYVRRCLVCQQVKAERQKPSGLLQPLPIPEWKWEHITMDFVSGLPRSRNGHDSIWVIVDRLTKSAHFLPVSKTYKMDKYAELYLNEIVRLHGTPVSITSDRDPRFTSKFWSELMEALGTQSQFSTAFHPQTDGQTERTIQTLEDMLRACVLQFKGNWDNHVALIEFAYNNSYHSSIGMAPYEALYGKQCRTPLCWNEAGERKLIGPELVRVTTEKVNLIKEKLKTAQSRQKSYADNRRKDLEFQVGDWVFLKLSPWKGIIRFGKRGKLSPRYIGPYEITERIGAVAYRLALPPRLSRVHDVFHVSMLRKYIADSSHVLQEQPIRLRENLTYEEQPVQILDRREQILRNKTIPLVKVLWSNHMVEEATWEPEEQMRKQYPHLFG</sequence>
<dbReference type="PROSITE" id="PS50878">
    <property type="entry name" value="RT_POL"/>
    <property type="match status" value="1"/>
</dbReference>
<dbReference type="STRING" id="74649.A0A2P6RHK9"/>
<keyword evidence="1" id="KW-0645">Protease</keyword>
<keyword evidence="3 17" id="KW-0548">Nucleotidyltransferase</keyword>
<evidence type="ECO:0000256" key="12">
    <source>
        <dbReference type="ARBA" id="ARBA00022932"/>
    </source>
</evidence>
<dbReference type="CDD" id="cd09274">
    <property type="entry name" value="RNase_HI_RT_Ty3"/>
    <property type="match status" value="1"/>
</dbReference>
<dbReference type="PROSITE" id="PS50994">
    <property type="entry name" value="INTEGRASE"/>
    <property type="match status" value="1"/>
</dbReference>
<dbReference type="GO" id="GO:0006508">
    <property type="term" value="P:proteolysis"/>
    <property type="evidence" value="ECO:0007669"/>
    <property type="project" value="UniProtKB-KW"/>
</dbReference>
<dbReference type="OMA" id="PIGHFEY"/>
<dbReference type="FunFam" id="3.30.70.270:FF:000020">
    <property type="entry name" value="Transposon Tf2-6 polyprotein-like Protein"/>
    <property type="match status" value="1"/>
</dbReference>
<keyword evidence="12" id="KW-0239">DNA-directed DNA polymerase</keyword>
<dbReference type="Pfam" id="PF17917">
    <property type="entry name" value="RT_RNaseH"/>
    <property type="match status" value="1"/>
</dbReference>
<feature type="domain" description="Reverse transcriptase" evidence="15">
    <location>
        <begin position="1"/>
        <end position="82"/>
    </location>
</feature>
<name>A0A2P6RHK9_ROSCH</name>
<proteinExistence type="predicted"/>
<dbReference type="Gramene" id="PRQ45918">
    <property type="protein sequence ID" value="PRQ45918"/>
    <property type="gene ID" value="RchiOBHm_Chr3g0496881"/>
</dbReference>
<dbReference type="InterPro" id="IPR012337">
    <property type="entry name" value="RNaseH-like_sf"/>
</dbReference>
<dbReference type="FunFam" id="3.10.20.370:FF:000001">
    <property type="entry name" value="Retrovirus-related Pol polyprotein from transposon 17.6-like protein"/>
    <property type="match status" value="1"/>
</dbReference>
<dbReference type="InterPro" id="IPR041373">
    <property type="entry name" value="RT_RNaseH"/>
</dbReference>
<evidence type="ECO:0000256" key="2">
    <source>
        <dbReference type="ARBA" id="ARBA00022679"/>
    </source>
</evidence>
<dbReference type="GO" id="GO:0003887">
    <property type="term" value="F:DNA-directed DNA polymerase activity"/>
    <property type="evidence" value="ECO:0007669"/>
    <property type="project" value="UniProtKB-KW"/>
</dbReference>
<evidence type="ECO:0000313" key="18">
    <source>
        <dbReference type="Proteomes" id="UP000238479"/>
    </source>
</evidence>
<dbReference type="GO" id="GO:0015074">
    <property type="term" value="P:DNA integration"/>
    <property type="evidence" value="ECO:0007669"/>
    <property type="project" value="UniProtKB-KW"/>
</dbReference>
<evidence type="ECO:0000256" key="9">
    <source>
        <dbReference type="ARBA" id="ARBA00022842"/>
    </source>
</evidence>
<evidence type="ECO:0000256" key="7">
    <source>
        <dbReference type="ARBA" id="ARBA00022759"/>
    </source>
</evidence>
<evidence type="ECO:0000256" key="10">
    <source>
        <dbReference type="ARBA" id="ARBA00022908"/>
    </source>
</evidence>
<keyword evidence="10" id="KW-0229">DNA integration</keyword>
<dbReference type="Gene3D" id="1.10.340.70">
    <property type="match status" value="1"/>
</dbReference>
<dbReference type="Gene3D" id="3.30.420.10">
    <property type="entry name" value="Ribonuclease H-like superfamily/Ribonuclease H"/>
    <property type="match status" value="1"/>
</dbReference>
<dbReference type="FunFam" id="1.10.340.70:FF:000001">
    <property type="entry name" value="Retrovirus-related Pol polyprotein from transposon gypsy-like Protein"/>
    <property type="match status" value="1"/>
</dbReference>
<keyword evidence="4" id="KW-0540">Nuclease</keyword>
<dbReference type="InterPro" id="IPR000477">
    <property type="entry name" value="RT_dom"/>
</dbReference>
<evidence type="ECO:0000256" key="4">
    <source>
        <dbReference type="ARBA" id="ARBA00022722"/>
    </source>
</evidence>
<dbReference type="PANTHER" id="PTHR37984:SF5">
    <property type="entry name" value="PROTEIN NYNRIN-LIKE"/>
    <property type="match status" value="1"/>
</dbReference>
<dbReference type="CDD" id="cd01647">
    <property type="entry name" value="RT_LTR"/>
    <property type="match status" value="1"/>
</dbReference>
<dbReference type="Pfam" id="PF24626">
    <property type="entry name" value="SH3_Tf2-1"/>
    <property type="match status" value="1"/>
</dbReference>
<dbReference type="GO" id="GO:0003964">
    <property type="term" value="F:RNA-directed DNA polymerase activity"/>
    <property type="evidence" value="ECO:0007669"/>
    <property type="project" value="UniProtKB-KW"/>
</dbReference>
<dbReference type="InterPro" id="IPR043128">
    <property type="entry name" value="Rev_trsase/Diguanyl_cyclase"/>
</dbReference>
<dbReference type="GO" id="GO:0003677">
    <property type="term" value="F:DNA binding"/>
    <property type="evidence" value="ECO:0007669"/>
    <property type="project" value="UniProtKB-KW"/>
</dbReference>
<keyword evidence="14" id="KW-0233">DNA recombination</keyword>
<protein>
    <submittedName>
        <fullName evidence="17">Putative nucleotidyltransferase, Ribonuclease H</fullName>
        <ecNumber evidence="17">2.7.7.-</ecNumber>
        <ecNumber evidence="17">3.1.26.4</ecNumber>
    </submittedName>
</protein>
<evidence type="ECO:0000256" key="14">
    <source>
        <dbReference type="ARBA" id="ARBA00023172"/>
    </source>
</evidence>
<dbReference type="InterPro" id="IPR016197">
    <property type="entry name" value="Chromo-like_dom_sf"/>
</dbReference>
<dbReference type="Pfam" id="PF17921">
    <property type="entry name" value="Integrase_H2C2"/>
    <property type="match status" value="1"/>
</dbReference>
<organism evidence="17 18">
    <name type="scientific">Rosa chinensis</name>
    <name type="common">China rose</name>
    <dbReference type="NCBI Taxonomy" id="74649"/>
    <lineage>
        <taxon>Eukaryota</taxon>
        <taxon>Viridiplantae</taxon>
        <taxon>Streptophyta</taxon>
        <taxon>Embryophyta</taxon>
        <taxon>Tracheophyta</taxon>
        <taxon>Spermatophyta</taxon>
        <taxon>Magnoliopsida</taxon>
        <taxon>eudicotyledons</taxon>
        <taxon>Gunneridae</taxon>
        <taxon>Pentapetalae</taxon>
        <taxon>rosids</taxon>
        <taxon>fabids</taxon>
        <taxon>Rosales</taxon>
        <taxon>Rosaceae</taxon>
        <taxon>Rosoideae</taxon>
        <taxon>Rosoideae incertae sedis</taxon>
        <taxon>Rosa</taxon>
    </lineage>
</organism>
<keyword evidence="11" id="KW-0695">RNA-directed DNA polymerase</keyword>